<evidence type="ECO:0000256" key="6">
    <source>
        <dbReference type="ARBA" id="ARBA00022723"/>
    </source>
</evidence>
<evidence type="ECO:0000256" key="1">
    <source>
        <dbReference type="ARBA" id="ARBA00001947"/>
    </source>
</evidence>
<keyword evidence="8" id="KW-0862">Zinc</keyword>
<dbReference type="RefSeq" id="WP_260906929.1">
    <property type="nucleotide sequence ID" value="NZ_JAOCZP010000011.1"/>
</dbReference>
<dbReference type="InterPro" id="IPR010169">
    <property type="entry name" value="AcOrn-deacetyl"/>
</dbReference>
<reference evidence="11 12" key="1">
    <citation type="submission" date="2022-09" db="EMBL/GenBank/DDBJ databases">
        <title>Chelativorans salina sp. nov., a novel slightly halophilic bacterium isolated from a saline lake sediment enrichment.</title>
        <authorList>
            <person name="Gao L."/>
            <person name="Fang B.-Z."/>
            <person name="Li W.-J."/>
        </authorList>
    </citation>
    <scope>NUCLEOTIDE SEQUENCE [LARGE SCALE GENOMIC DNA]</scope>
    <source>
        <strain evidence="11 12">EGI FJ00035</strain>
    </source>
</reference>
<protein>
    <submittedName>
        <fullName evidence="11">Acetylornithine deacetylase</fullName>
        <ecNumber evidence="11">3.5.1.16</ecNumber>
    </submittedName>
</protein>
<dbReference type="PANTHER" id="PTHR43808:SF31">
    <property type="entry name" value="N-ACETYL-L-CITRULLINE DEACETYLASE"/>
    <property type="match status" value="1"/>
</dbReference>
<evidence type="ECO:0000256" key="5">
    <source>
        <dbReference type="ARBA" id="ARBA00022605"/>
    </source>
</evidence>
<dbReference type="EC" id="3.5.1.16" evidence="11"/>
<comment type="caution">
    <text evidence="11">The sequence shown here is derived from an EMBL/GenBank/DDBJ whole genome shotgun (WGS) entry which is preliminary data.</text>
</comment>
<evidence type="ECO:0000259" key="10">
    <source>
        <dbReference type="Pfam" id="PF07687"/>
    </source>
</evidence>
<keyword evidence="12" id="KW-1185">Reference proteome</keyword>
<accession>A0ABT2LWZ5</accession>
<keyword evidence="6" id="KW-0479">Metal-binding</keyword>
<comment type="similarity">
    <text evidence="2">Belongs to the peptidase M20A family. ArgE subfamily.</text>
</comment>
<dbReference type="InterPro" id="IPR001261">
    <property type="entry name" value="ArgE/DapE_CS"/>
</dbReference>
<evidence type="ECO:0000256" key="9">
    <source>
        <dbReference type="ARBA" id="ARBA00023285"/>
    </source>
</evidence>
<dbReference type="EMBL" id="JAOCZP010000011">
    <property type="protein sequence ID" value="MCT7378118.1"/>
    <property type="molecule type" value="Genomic_DNA"/>
</dbReference>
<organism evidence="11 12">
    <name type="scientific">Chelativorans salis</name>
    <dbReference type="NCBI Taxonomy" id="2978478"/>
    <lineage>
        <taxon>Bacteria</taxon>
        <taxon>Pseudomonadati</taxon>
        <taxon>Pseudomonadota</taxon>
        <taxon>Alphaproteobacteria</taxon>
        <taxon>Hyphomicrobiales</taxon>
        <taxon>Phyllobacteriaceae</taxon>
        <taxon>Chelativorans</taxon>
    </lineage>
</organism>
<dbReference type="Pfam" id="PF07687">
    <property type="entry name" value="M20_dimer"/>
    <property type="match status" value="1"/>
</dbReference>
<dbReference type="GO" id="GO:0008777">
    <property type="term" value="F:acetylornithine deacetylase activity"/>
    <property type="evidence" value="ECO:0007669"/>
    <property type="project" value="UniProtKB-EC"/>
</dbReference>
<dbReference type="PROSITE" id="PS00759">
    <property type="entry name" value="ARGE_DAPE_CPG2_2"/>
    <property type="match status" value="1"/>
</dbReference>
<proteinExistence type="inferred from homology"/>
<comment type="cofactor">
    <cofactor evidence="1">
        <name>Zn(2+)</name>
        <dbReference type="ChEBI" id="CHEBI:29105"/>
    </cofactor>
</comment>
<dbReference type="Pfam" id="PF01546">
    <property type="entry name" value="Peptidase_M20"/>
    <property type="match status" value="1"/>
</dbReference>
<evidence type="ECO:0000256" key="3">
    <source>
        <dbReference type="ARBA" id="ARBA00022490"/>
    </source>
</evidence>
<keyword evidence="3" id="KW-0963">Cytoplasm</keyword>
<dbReference type="Gene3D" id="3.40.630.10">
    <property type="entry name" value="Zn peptidases"/>
    <property type="match status" value="1"/>
</dbReference>
<dbReference type="InterPro" id="IPR036264">
    <property type="entry name" value="Bact_exopeptidase_dim_dom"/>
</dbReference>
<evidence type="ECO:0000256" key="4">
    <source>
        <dbReference type="ARBA" id="ARBA00022571"/>
    </source>
</evidence>
<dbReference type="NCBIfam" id="NF005710">
    <property type="entry name" value="PRK07522.1"/>
    <property type="match status" value="1"/>
</dbReference>
<dbReference type="PANTHER" id="PTHR43808">
    <property type="entry name" value="ACETYLORNITHINE DEACETYLASE"/>
    <property type="match status" value="1"/>
</dbReference>
<keyword evidence="7 11" id="KW-0378">Hydrolase</keyword>
<sequence length="380" mass="39852">MNAEEILARLVAFPTVVGRPNDEIVSWIRAYAEGVGATVTVLPGPEGDRANLFATLGPRDVPGYVLSGHMDVVPAGEPEWSSDPFRLRRDGERLYGRGSSDMKGFLAAVLAALPALGARRLARPIHLAFSYDEEAGCHGVPHMIARLPELCAPPLGCIIGEPSGLTPIRAHKGKAAVRLAITGRSGHSSRPDQGLNAIHAMAAVLNEAVAQAKALEKGPFDGSFTPPFSSLQVGVVQGGQGVNIIPDTCAVELEARAIAGVDPMRLLASIKAEAVALAKEGFGIEWTLLSSYPALSSRENESLATLLSELTGHDPIAAVSYGTEAGLFEAAGLPAIICGPGDIARAHRPDEYIETGELAACQMLIEAIGARLQAEDHNSM</sequence>
<gene>
    <name evidence="11" type="primary">argE</name>
    <name evidence="11" type="ORF">N5A92_24175</name>
</gene>
<dbReference type="NCBIfam" id="TIGR01892">
    <property type="entry name" value="AcOrn-deacetyl"/>
    <property type="match status" value="1"/>
</dbReference>
<keyword evidence="5" id="KW-0028">Amino-acid biosynthesis</keyword>
<feature type="domain" description="Peptidase M20 dimerisation" evidence="10">
    <location>
        <begin position="170"/>
        <end position="280"/>
    </location>
</feature>
<evidence type="ECO:0000313" key="12">
    <source>
        <dbReference type="Proteomes" id="UP001320831"/>
    </source>
</evidence>
<dbReference type="Gene3D" id="3.30.70.360">
    <property type="match status" value="1"/>
</dbReference>
<dbReference type="InterPro" id="IPR011650">
    <property type="entry name" value="Peptidase_M20_dimer"/>
</dbReference>
<evidence type="ECO:0000256" key="7">
    <source>
        <dbReference type="ARBA" id="ARBA00022801"/>
    </source>
</evidence>
<dbReference type="SUPFAM" id="SSF53187">
    <property type="entry name" value="Zn-dependent exopeptidases"/>
    <property type="match status" value="1"/>
</dbReference>
<dbReference type="SUPFAM" id="SSF55031">
    <property type="entry name" value="Bacterial exopeptidase dimerisation domain"/>
    <property type="match status" value="1"/>
</dbReference>
<keyword evidence="9" id="KW-0170">Cobalt</keyword>
<dbReference type="InterPro" id="IPR050072">
    <property type="entry name" value="Peptidase_M20A"/>
</dbReference>
<dbReference type="Proteomes" id="UP001320831">
    <property type="component" value="Unassembled WGS sequence"/>
</dbReference>
<name>A0ABT2LWZ5_9HYPH</name>
<evidence type="ECO:0000313" key="11">
    <source>
        <dbReference type="EMBL" id="MCT7378118.1"/>
    </source>
</evidence>
<evidence type="ECO:0000256" key="2">
    <source>
        <dbReference type="ARBA" id="ARBA00005691"/>
    </source>
</evidence>
<evidence type="ECO:0000256" key="8">
    <source>
        <dbReference type="ARBA" id="ARBA00022833"/>
    </source>
</evidence>
<keyword evidence="4" id="KW-0055">Arginine biosynthesis</keyword>
<dbReference type="CDD" id="cd03894">
    <property type="entry name" value="M20_ArgE"/>
    <property type="match status" value="1"/>
</dbReference>
<dbReference type="InterPro" id="IPR002933">
    <property type="entry name" value="Peptidase_M20"/>
</dbReference>